<keyword evidence="3" id="KW-1185">Reference proteome</keyword>
<feature type="compositionally biased region" description="Low complexity" evidence="1">
    <location>
        <begin position="9"/>
        <end position="26"/>
    </location>
</feature>
<feature type="region of interest" description="Disordered" evidence="1">
    <location>
        <begin position="1"/>
        <end position="26"/>
    </location>
</feature>
<feature type="region of interest" description="Disordered" evidence="1">
    <location>
        <begin position="78"/>
        <end position="115"/>
    </location>
</feature>
<organism evidence="2 3">
    <name type="scientific">Mesorhabditis spiculigera</name>
    <dbReference type="NCBI Taxonomy" id="96644"/>
    <lineage>
        <taxon>Eukaryota</taxon>
        <taxon>Metazoa</taxon>
        <taxon>Ecdysozoa</taxon>
        <taxon>Nematoda</taxon>
        <taxon>Chromadorea</taxon>
        <taxon>Rhabditida</taxon>
        <taxon>Rhabditina</taxon>
        <taxon>Rhabditomorpha</taxon>
        <taxon>Rhabditoidea</taxon>
        <taxon>Rhabditidae</taxon>
        <taxon>Mesorhabditinae</taxon>
        <taxon>Mesorhabditis</taxon>
    </lineage>
</organism>
<feature type="region of interest" description="Disordered" evidence="1">
    <location>
        <begin position="430"/>
        <end position="471"/>
    </location>
</feature>
<protein>
    <submittedName>
        <fullName evidence="2">Uncharacterized protein</fullName>
    </submittedName>
</protein>
<feature type="compositionally biased region" description="Low complexity" evidence="1">
    <location>
        <begin position="264"/>
        <end position="275"/>
    </location>
</feature>
<dbReference type="AlphaFoldDB" id="A0AA36D7X7"/>
<name>A0AA36D7X7_9BILA</name>
<feature type="non-terminal residue" evidence="2">
    <location>
        <position position="1"/>
    </location>
</feature>
<dbReference type="EMBL" id="CATQJA010002663">
    <property type="protein sequence ID" value="CAJ0581427.1"/>
    <property type="molecule type" value="Genomic_DNA"/>
</dbReference>
<feature type="compositionally biased region" description="Basic residues" evidence="1">
    <location>
        <begin position="458"/>
        <end position="471"/>
    </location>
</feature>
<feature type="compositionally biased region" description="Basic and acidic residues" evidence="1">
    <location>
        <begin position="216"/>
        <end position="232"/>
    </location>
</feature>
<sequence length="471" mass="50151">MTALHLVEPSTSSDAPDAPPGASIAGTSGSAVGARLLRGGSLHRHAVTAAAVAAHQHACAAAQSGTVYPCPVEPLFRGLDTPGPSDAAAPHDIDEPGPSNRGMDDENQRPGPSHEHAEVRICMDNTASAPVSERTTAHYPHQRLSNRLSCSVGEVLSASAEAELCAISPCSNLAGHHESTRSLSVLDSVHEMQARRMQSRSQWFLSPTMGRNGAAWKREAERHAAAAHRDPYHGGATSSLSAQTYEEQQGSSREPTPIKSRDLSCPPTTSSSAPPEFTLEDVVMEFPESGRQISAPLPATSAAARSTPPPLSVTTVQGHEYEMVKCCAASPGCVRIKHTSPRQEQHRQFQNLLSFWSEQERHSGHWPAVTTHPEIAEKTDENTAAQAITRRRSWRTHYVRPLRDNDVATLGGGSLDADDHPAVLANTRGVGHAHSLGGDRSLADATGSGGSNGSGTPNRKRSLKKKMSTKF</sequence>
<feature type="compositionally biased region" description="Basic and acidic residues" evidence="1">
    <location>
        <begin position="102"/>
        <end position="115"/>
    </location>
</feature>
<accession>A0AA36D7X7</accession>
<dbReference type="Proteomes" id="UP001177023">
    <property type="component" value="Unassembled WGS sequence"/>
</dbReference>
<evidence type="ECO:0000313" key="3">
    <source>
        <dbReference type="Proteomes" id="UP001177023"/>
    </source>
</evidence>
<proteinExistence type="predicted"/>
<evidence type="ECO:0000256" key="1">
    <source>
        <dbReference type="SAM" id="MobiDB-lite"/>
    </source>
</evidence>
<evidence type="ECO:0000313" key="2">
    <source>
        <dbReference type="EMBL" id="CAJ0581427.1"/>
    </source>
</evidence>
<comment type="caution">
    <text evidence="2">The sequence shown here is derived from an EMBL/GenBank/DDBJ whole genome shotgun (WGS) entry which is preliminary data.</text>
</comment>
<reference evidence="2" key="1">
    <citation type="submission" date="2023-06" db="EMBL/GenBank/DDBJ databases">
        <authorList>
            <person name="Delattre M."/>
        </authorList>
    </citation>
    <scope>NUCLEOTIDE SEQUENCE</scope>
    <source>
        <strain evidence="2">AF72</strain>
    </source>
</reference>
<feature type="region of interest" description="Disordered" evidence="1">
    <location>
        <begin position="215"/>
        <end position="277"/>
    </location>
</feature>
<feature type="compositionally biased region" description="Polar residues" evidence="1">
    <location>
        <begin position="236"/>
        <end position="254"/>
    </location>
</feature>
<gene>
    <name evidence="2" type="ORF">MSPICULIGERA_LOCUS19588</name>
</gene>